<dbReference type="RefSeq" id="WP_146032435.1">
    <property type="nucleotide sequence ID" value="NZ_DAMAVE010000004.1"/>
</dbReference>
<dbReference type="EMBL" id="JAINWF010000006">
    <property type="protein sequence ID" value="MCD1608526.1"/>
    <property type="molecule type" value="Genomic_DNA"/>
</dbReference>
<name>A0A9X1N3Z0_9GAMM</name>
<protein>
    <submittedName>
        <fullName evidence="1">Uncharacterized protein</fullName>
    </submittedName>
</protein>
<comment type="caution">
    <text evidence="1">The sequence shown here is derived from an EMBL/GenBank/DDBJ whole genome shotgun (WGS) entry which is preliminary data.</text>
</comment>
<gene>
    <name evidence="1" type="ORF">K7H17_11680</name>
</gene>
<dbReference type="Proteomes" id="UP001138989">
    <property type="component" value="Unassembled WGS sequence"/>
</dbReference>
<sequence>MKLSEAAAQQQMVASSYVLHWKEALEAIKQEHAELIALDDAQKEVICHVFAAVRELGKLPMLEMGLPDDDEIVSNYLYGRGKVRYFISPFPHRYLSVGAIHDEEFEQRFNVRTRLRLIEQLNEVKAKPAANGFFGDHFNAAFKQKKIASLEYQVAVNSTICRLLERGVGVDMVRLEYQNLFRRYRHASDQLLAAQARGAAEKEARRLLSGRGKTK</sequence>
<dbReference type="AlphaFoldDB" id="A0A9X1N3Z0"/>
<organism evidence="1 2">
    <name type="scientific">Stutzerimonas kunmingensis</name>
    <dbReference type="NCBI Taxonomy" id="1211807"/>
    <lineage>
        <taxon>Bacteria</taxon>
        <taxon>Pseudomonadati</taxon>
        <taxon>Pseudomonadota</taxon>
        <taxon>Gammaproteobacteria</taxon>
        <taxon>Pseudomonadales</taxon>
        <taxon>Pseudomonadaceae</taxon>
        <taxon>Stutzerimonas</taxon>
    </lineage>
</organism>
<proteinExistence type="predicted"/>
<keyword evidence="2" id="KW-1185">Reference proteome</keyword>
<reference evidence="1" key="1">
    <citation type="submission" date="2021-08" db="EMBL/GenBank/DDBJ databases">
        <title>Isolation and characterization of neutrophilic mixotrophic iron-oxidizing bacteria from deep-sea hydrothermal vents.</title>
        <authorList>
            <person name="He Y."/>
        </authorList>
    </citation>
    <scope>NUCLEOTIDE SEQUENCE</scope>
    <source>
        <strain evidence="1">IOP_13</strain>
    </source>
</reference>
<evidence type="ECO:0000313" key="1">
    <source>
        <dbReference type="EMBL" id="MCD1608526.1"/>
    </source>
</evidence>
<evidence type="ECO:0000313" key="2">
    <source>
        <dbReference type="Proteomes" id="UP001138989"/>
    </source>
</evidence>
<accession>A0A9X1N3Z0</accession>